<evidence type="ECO:0000313" key="1">
    <source>
        <dbReference type="EMBL" id="KKL86854.1"/>
    </source>
</evidence>
<protein>
    <submittedName>
        <fullName evidence="1">Uncharacterized protein</fullName>
    </submittedName>
</protein>
<accession>A0A0F9FKE2</accession>
<proteinExistence type="predicted"/>
<name>A0A0F9FKE2_9ZZZZ</name>
<feature type="non-terminal residue" evidence="1">
    <location>
        <position position="1"/>
    </location>
</feature>
<gene>
    <name evidence="1" type="ORF">LCGC14_1940590</name>
</gene>
<dbReference type="AlphaFoldDB" id="A0A0F9FKE2"/>
<dbReference type="EMBL" id="LAZR01020995">
    <property type="protein sequence ID" value="KKL86854.1"/>
    <property type="molecule type" value="Genomic_DNA"/>
</dbReference>
<sequence>PVVFSDIIGLTLSSDFIASGGQLDKGVFFKADTAGAYTCVTYAQYLDNGGDIAVSDAEKLAAIVEAVSESDEVALLVAAHQWCDTPIVRIESSGAPSTALNLGIY</sequence>
<organism evidence="1">
    <name type="scientific">marine sediment metagenome</name>
    <dbReference type="NCBI Taxonomy" id="412755"/>
    <lineage>
        <taxon>unclassified sequences</taxon>
        <taxon>metagenomes</taxon>
        <taxon>ecological metagenomes</taxon>
    </lineage>
</organism>
<comment type="caution">
    <text evidence="1">The sequence shown here is derived from an EMBL/GenBank/DDBJ whole genome shotgun (WGS) entry which is preliminary data.</text>
</comment>
<reference evidence="1" key="1">
    <citation type="journal article" date="2015" name="Nature">
        <title>Complex archaea that bridge the gap between prokaryotes and eukaryotes.</title>
        <authorList>
            <person name="Spang A."/>
            <person name="Saw J.H."/>
            <person name="Jorgensen S.L."/>
            <person name="Zaremba-Niedzwiedzka K."/>
            <person name="Martijn J."/>
            <person name="Lind A.E."/>
            <person name="van Eijk R."/>
            <person name="Schleper C."/>
            <person name="Guy L."/>
            <person name="Ettema T.J."/>
        </authorList>
    </citation>
    <scope>NUCLEOTIDE SEQUENCE</scope>
</reference>